<dbReference type="CDD" id="cd01170">
    <property type="entry name" value="THZ_kinase"/>
    <property type="match status" value="1"/>
</dbReference>
<keyword evidence="6 11" id="KW-0547">Nucleotide-binding</keyword>
<dbReference type="GO" id="GO:0004417">
    <property type="term" value="F:hydroxyethylthiazole kinase activity"/>
    <property type="evidence" value="ECO:0007669"/>
    <property type="project" value="UniProtKB-UniRule"/>
</dbReference>
<evidence type="ECO:0000256" key="6">
    <source>
        <dbReference type="ARBA" id="ARBA00022741"/>
    </source>
</evidence>
<comment type="function">
    <text evidence="11">Catalyzes the phosphorylation of the hydroxyl group of 4-methyl-5-beta-hydroxyethylthiazole (THZ).</text>
</comment>
<sequence>MQEKLKYLNSSQVAGFLARVRREKPLIHHITNYVTANDCANITLHTGGLPVMAHAFDEVEEMVEAARTLVLNIGTLQPDQVAAMIKAGKKANRLGIPVLLDPVGAGATKLRTESARKILSEVKVSVVKGNYAEIAILAGTEAEIRGVDAAGTVEDIDRIAREFAAARDVTVVVTGVTDIVTDGRTGYKISNGHELMGTITGTGCMAGSVIGCFLALQDSPVHEAAAALICYGIAGEIAAGRADVYGPASFRTAFFDSLYNLQEKQISRMAKFAAY</sequence>
<dbReference type="PIRSF" id="PIRSF000513">
    <property type="entry name" value="Thz_kinase"/>
    <property type="match status" value="1"/>
</dbReference>
<keyword evidence="13" id="KW-1185">Reference proteome</keyword>
<feature type="binding site" evidence="11">
    <location>
        <position position="52"/>
    </location>
    <ligand>
        <name>substrate</name>
    </ligand>
</feature>
<comment type="caution">
    <text evidence="12">The sequence shown here is derived from an EMBL/GenBank/DDBJ whole genome shotgun (WGS) entry which is preliminary data.</text>
</comment>
<dbReference type="HAMAP" id="MF_00228">
    <property type="entry name" value="Thz_kinase"/>
    <property type="match status" value="1"/>
</dbReference>
<evidence type="ECO:0000313" key="13">
    <source>
        <dbReference type="Proteomes" id="UP000037175"/>
    </source>
</evidence>
<evidence type="ECO:0000256" key="2">
    <source>
        <dbReference type="ARBA" id="ARBA00001946"/>
    </source>
</evidence>
<feature type="binding site" evidence="11">
    <location>
        <position position="201"/>
    </location>
    <ligand>
        <name>substrate</name>
    </ligand>
</feature>
<dbReference type="EMBL" id="LGTE01000008">
    <property type="protein sequence ID" value="KNZ69885.1"/>
    <property type="molecule type" value="Genomic_DNA"/>
</dbReference>
<evidence type="ECO:0000256" key="8">
    <source>
        <dbReference type="ARBA" id="ARBA00022840"/>
    </source>
</evidence>
<dbReference type="GO" id="GO:0009228">
    <property type="term" value="P:thiamine biosynthetic process"/>
    <property type="evidence" value="ECO:0007669"/>
    <property type="project" value="UniProtKB-KW"/>
</dbReference>
<evidence type="ECO:0000313" key="12">
    <source>
        <dbReference type="EMBL" id="KNZ69885.1"/>
    </source>
</evidence>
<feature type="binding site" evidence="11">
    <location>
        <position position="128"/>
    </location>
    <ligand>
        <name>ATP</name>
        <dbReference type="ChEBI" id="CHEBI:30616"/>
    </ligand>
</feature>
<evidence type="ECO:0000256" key="5">
    <source>
        <dbReference type="ARBA" id="ARBA00022723"/>
    </source>
</evidence>
<dbReference type="NCBIfam" id="NF006830">
    <property type="entry name" value="PRK09355.1"/>
    <property type="match status" value="1"/>
</dbReference>
<dbReference type="NCBIfam" id="TIGR00694">
    <property type="entry name" value="thiM"/>
    <property type="match status" value="1"/>
</dbReference>
<comment type="catalytic activity">
    <reaction evidence="1 11">
        <text>5-(2-hydroxyethyl)-4-methylthiazole + ATP = 4-methyl-5-(2-phosphooxyethyl)-thiazole + ADP + H(+)</text>
        <dbReference type="Rhea" id="RHEA:24212"/>
        <dbReference type="ChEBI" id="CHEBI:15378"/>
        <dbReference type="ChEBI" id="CHEBI:17957"/>
        <dbReference type="ChEBI" id="CHEBI:30616"/>
        <dbReference type="ChEBI" id="CHEBI:58296"/>
        <dbReference type="ChEBI" id="CHEBI:456216"/>
        <dbReference type="EC" id="2.7.1.50"/>
    </reaction>
</comment>
<name>A0A0L6W2W4_9FIRM</name>
<protein>
    <recommendedName>
        <fullName evidence="11">Hydroxyethylthiazole kinase</fullName>
        <ecNumber evidence="11">2.7.1.50</ecNumber>
    </recommendedName>
    <alternativeName>
        <fullName evidence="11">4-methyl-5-beta-hydroxyethylthiazole kinase</fullName>
        <shortName evidence="11">TH kinase</shortName>
        <shortName evidence="11">Thz kinase</shortName>
    </alternativeName>
</protein>
<dbReference type="Gene3D" id="3.40.1190.20">
    <property type="match status" value="1"/>
</dbReference>
<keyword evidence="9 11" id="KW-0460">Magnesium</keyword>
<keyword evidence="7 11" id="KW-0418">Kinase</keyword>
<feature type="binding site" evidence="11">
    <location>
        <position position="174"/>
    </location>
    <ligand>
        <name>ATP</name>
        <dbReference type="ChEBI" id="CHEBI:30616"/>
    </ligand>
</feature>
<evidence type="ECO:0000256" key="7">
    <source>
        <dbReference type="ARBA" id="ARBA00022777"/>
    </source>
</evidence>
<organism evidence="12 13">
    <name type="scientific">Thermincola ferriacetica</name>
    <dbReference type="NCBI Taxonomy" id="281456"/>
    <lineage>
        <taxon>Bacteria</taxon>
        <taxon>Bacillati</taxon>
        <taxon>Bacillota</taxon>
        <taxon>Clostridia</taxon>
        <taxon>Eubacteriales</taxon>
        <taxon>Thermincolaceae</taxon>
        <taxon>Thermincola</taxon>
    </lineage>
</organism>
<evidence type="ECO:0000256" key="1">
    <source>
        <dbReference type="ARBA" id="ARBA00001771"/>
    </source>
</evidence>
<keyword evidence="8 11" id="KW-0067">ATP-binding</keyword>
<dbReference type="InterPro" id="IPR000417">
    <property type="entry name" value="Hyethyz_kinase"/>
</dbReference>
<dbReference type="UniPathway" id="UPA00060">
    <property type="reaction ID" value="UER00139"/>
</dbReference>
<dbReference type="AlphaFoldDB" id="A0A0L6W2W4"/>
<comment type="similarity">
    <text evidence="11">Belongs to the Thz kinase family.</text>
</comment>
<evidence type="ECO:0000256" key="3">
    <source>
        <dbReference type="ARBA" id="ARBA00004868"/>
    </source>
</evidence>
<comment type="pathway">
    <text evidence="3 11">Cofactor biosynthesis; thiamine diphosphate biosynthesis; 4-methyl-5-(2-phosphoethyl)-thiazole from 5-(2-hydroxyethyl)-4-methylthiazole: step 1/1.</text>
</comment>
<evidence type="ECO:0000256" key="11">
    <source>
        <dbReference type="HAMAP-Rule" id="MF_00228"/>
    </source>
</evidence>
<accession>A0A0L6W2W4</accession>
<keyword evidence="4 11" id="KW-0808">Transferase</keyword>
<dbReference type="Proteomes" id="UP000037175">
    <property type="component" value="Unassembled WGS sequence"/>
</dbReference>
<dbReference type="Pfam" id="PF02110">
    <property type="entry name" value="HK"/>
    <property type="match status" value="1"/>
</dbReference>
<dbReference type="PATRIC" id="fig|281456.6.peg.1598"/>
<dbReference type="GO" id="GO:0009229">
    <property type="term" value="P:thiamine diphosphate biosynthetic process"/>
    <property type="evidence" value="ECO:0007669"/>
    <property type="project" value="UniProtKB-UniRule"/>
</dbReference>
<proteinExistence type="inferred from homology"/>
<evidence type="ECO:0000256" key="10">
    <source>
        <dbReference type="ARBA" id="ARBA00022977"/>
    </source>
</evidence>
<evidence type="ECO:0000256" key="9">
    <source>
        <dbReference type="ARBA" id="ARBA00022842"/>
    </source>
</evidence>
<dbReference type="InterPro" id="IPR029056">
    <property type="entry name" value="Ribokinase-like"/>
</dbReference>
<keyword evidence="5 11" id="KW-0479">Metal-binding</keyword>
<keyword evidence="10 11" id="KW-0784">Thiamine biosynthesis</keyword>
<dbReference type="PRINTS" id="PR01099">
    <property type="entry name" value="HYETHTZKNASE"/>
</dbReference>
<dbReference type="SUPFAM" id="SSF53613">
    <property type="entry name" value="Ribokinase-like"/>
    <property type="match status" value="1"/>
</dbReference>
<comment type="cofactor">
    <cofactor evidence="2 11">
        <name>Mg(2+)</name>
        <dbReference type="ChEBI" id="CHEBI:18420"/>
    </cofactor>
</comment>
<reference evidence="13" key="1">
    <citation type="submission" date="2015-07" db="EMBL/GenBank/DDBJ databases">
        <title>Complete Genome of Thermincola ferriacetica strain Z-0001T.</title>
        <authorList>
            <person name="Lusk B."/>
            <person name="Badalamenti J.P."/>
            <person name="Parameswaran P."/>
            <person name="Bond D.R."/>
            <person name="Torres C.I."/>
        </authorList>
    </citation>
    <scope>NUCLEOTIDE SEQUENCE [LARGE SCALE GENOMIC DNA]</scope>
    <source>
        <strain evidence="13">Z-0001</strain>
    </source>
</reference>
<dbReference type="EC" id="2.7.1.50" evidence="11"/>
<evidence type="ECO:0000256" key="4">
    <source>
        <dbReference type="ARBA" id="ARBA00022679"/>
    </source>
</evidence>
<dbReference type="RefSeq" id="WP_052217633.1">
    <property type="nucleotide sequence ID" value="NZ_LGTE01000008.1"/>
</dbReference>
<gene>
    <name evidence="11" type="primary">thiM</name>
    <name evidence="12" type="ORF">Tfer_1496</name>
</gene>
<dbReference type="GO" id="GO:0000287">
    <property type="term" value="F:magnesium ion binding"/>
    <property type="evidence" value="ECO:0007669"/>
    <property type="project" value="UniProtKB-UniRule"/>
</dbReference>
<dbReference type="GO" id="GO:0005524">
    <property type="term" value="F:ATP binding"/>
    <property type="evidence" value="ECO:0007669"/>
    <property type="project" value="UniProtKB-UniRule"/>
</dbReference>